<dbReference type="KEGG" id="ote:Oter_4147"/>
<accession>B2A085</accession>
<dbReference type="Proteomes" id="UP000007013">
    <property type="component" value="Chromosome"/>
</dbReference>
<dbReference type="InterPro" id="IPR005530">
    <property type="entry name" value="SPW"/>
</dbReference>
<evidence type="ECO:0000313" key="3">
    <source>
        <dbReference type="EMBL" id="ACB77421.1"/>
    </source>
</evidence>
<name>B2A085_OPITP</name>
<dbReference type="eggNOG" id="ENOG50312QY">
    <property type="taxonomic scope" value="Bacteria"/>
</dbReference>
<gene>
    <name evidence="3" type="ordered locus">Oter_4147</name>
</gene>
<keyword evidence="4" id="KW-1185">Reference proteome</keyword>
<feature type="transmembrane region" description="Helical" evidence="1">
    <location>
        <begin position="38"/>
        <end position="57"/>
    </location>
</feature>
<keyword evidence="1" id="KW-0472">Membrane</keyword>
<dbReference type="HOGENOM" id="CLU_124842_2_0_0"/>
<feature type="domain" description="SPW repeat-containing integral membrane" evidence="2">
    <location>
        <begin position="9"/>
        <end position="106"/>
    </location>
</feature>
<protein>
    <recommendedName>
        <fullName evidence="2">SPW repeat-containing integral membrane domain-containing protein</fullName>
    </recommendedName>
</protein>
<dbReference type="STRING" id="452637.Oter_4147"/>
<dbReference type="RefSeq" id="WP_012376949.1">
    <property type="nucleotide sequence ID" value="NC_010571.1"/>
</dbReference>
<proteinExistence type="predicted"/>
<evidence type="ECO:0000313" key="4">
    <source>
        <dbReference type="Proteomes" id="UP000007013"/>
    </source>
</evidence>
<evidence type="ECO:0000256" key="1">
    <source>
        <dbReference type="SAM" id="Phobius"/>
    </source>
</evidence>
<feature type="transmembrane region" description="Helical" evidence="1">
    <location>
        <begin position="12"/>
        <end position="32"/>
    </location>
</feature>
<organism evidence="3 4">
    <name type="scientific">Opitutus terrae (strain DSM 11246 / JCM 15787 / PB90-1)</name>
    <dbReference type="NCBI Taxonomy" id="452637"/>
    <lineage>
        <taxon>Bacteria</taxon>
        <taxon>Pseudomonadati</taxon>
        <taxon>Verrucomicrobiota</taxon>
        <taxon>Opitutia</taxon>
        <taxon>Opitutales</taxon>
        <taxon>Opitutaceae</taxon>
        <taxon>Opitutus</taxon>
    </lineage>
</organism>
<dbReference type="Pfam" id="PF03779">
    <property type="entry name" value="SPW"/>
    <property type="match status" value="1"/>
</dbReference>
<feature type="transmembrane region" description="Helical" evidence="1">
    <location>
        <begin position="98"/>
        <end position="117"/>
    </location>
</feature>
<reference evidence="3 4" key="1">
    <citation type="journal article" date="2011" name="J. Bacteriol.">
        <title>Genome sequence of the verrucomicrobium Opitutus terrae PB90-1, an abundant inhabitant of rice paddy soil ecosystems.</title>
        <authorList>
            <person name="van Passel M.W."/>
            <person name="Kant R."/>
            <person name="Palva A."/>
            <person name="Copeland A."/>
            <person name="Lucas S."/>
            <person name="Lapidus A."/>
            <person name="Glavina del Rio T."/>
            <person name="Pitluck S."/>
            <person name="Goltsman E."/>
            <person name="Clum A."/>
            <person name="Sun H."/>
            <person name="Schmutz J."/>
            <person name="Larimer F.W."/>
            <person name="Land M.L."/>
            <person name="Hauser L."/>
            <person name="Kyrpides N."/>
            <person name="Mikhailova N."/>
            <person name="Richardson P.P."/>
            <person name="Janssen P.H."/>
            <person name="de Vos W.M."/>
            <person name="Smidt H."/>
        </authorList>
    </citation>
    <scope>NUCLEOTIDE SEQUENCE [LARGE SCALE GENOMIC DNA]</scope>
    <source>
        <strain evidence="4">DSM 11246 / JCM 15787 / PB90-1</strain>
    </source>
</reference>
<feature type="transmembrane region" description="Helical" evidence="1">
    <location>
        <begin position="69"/>
        <end position="86"/>
    </location>
</feature>
<keyword evidence="1" id="KW-1133">Transmembrane helix</keyword>
<dbReference type="AlphaFoldDB" id="B2A085"/>
<keyword evidence="1" id="KW-0812">Transmembrane</keyword>
<evidence type="ECO:0000259" key="2">
    <source>
        <dbReference type="Pfam" id="PF03779"/>
    </source>
</evidence>
<dbReference type="EMBL" id="CP001032">
    <property type="protein sequence ID" value="ACB77421.1"/>
    <property type="molecule type" value="Genomic_DNA"/>
</dbReference>
<sequence length="128" mass="14472">MRIIPSRIHGVLDYVVGLVLILSPRLFGFQTGGFEERIPVLLGVAALVYSLITRYELGLFKVLPFRVHLILDLVSGVVLATSPWVFGFSERIWGPHLFFGLLEIVVPVLTIPHTTVGDPMRRVRRRRV</sequence>